<dbReference type="InterPro" id="IPR010054">
    <property type="entry name" value="Type2_sec_GspG"/>
</dbReference>
<proteinExistence type="predicted"/>
<dbReference type="GO" id="GO:0015627">
    <property type="term" value="C:type II protein secretion system complex"/>
    <property type="evidence" value="ECO:0007669"/>
    <property type="project" value="InterPro"/>
</dbReference>
<dbReference type="Proteomes" id="UP000295606">
    <property type="component" value="Unassembled WGS sequence"/>
</dbReference>
<sequence>MKMRTVRLTDTTGLHSRDQHGFGFKRTIVLVAMLGLLATLFTLKITSGPEEVKRVAAKQDIAMITKALMLYHRDNGRYPTQEQGLRALTEKPTSDPVPFYWRDGGYLQRLPTDPWGNPYRYLNPGVHGEIDIFSYGADARQGGEGDDADIGSWE</sequence>
<keyword evidence="5 8" id="KW-0812">Transmembrane</keyword>
<evidence type="ECO:0000256" key="5">
    <source>
        <dbReference type="ARBA" id="ARBA00022692"/>
    </source>
</evidence>
<dbReference type="InterPro" id="IPR000983">
    <property type="entry name" value="Bac_GSPG_pilin"/>
</dbReference>
<dbReference type="GO" id="GO:0015628">
    <property type="term" value="P:protein secretion by the type II secretion system"/>
    <property type="evidence" value="ECO:0007669"/>
    <property type="project" value="InterPro"/>
</dbReference>
<accession>A0A4R5L440</accession>
<evidence type="ECO:0000259" key="9">
    <source>
        <dbReference type="Pfam" id="PF08334"/>
    </source>
</evidence>
<reference evidence="10 11" key="1">
    <citation type="submission" date="2019-03" db="EMBL/GenBank/DDBJ databases">
        <title>Paraburkholderia sp. isolated from native Mimosa gymnas in Guartela State Park, Brazil.</title>
        <authorList>
            <person name="Paulitsch F."/>
            <person name="Hungria M."/>
            <person name="Delamuta J.R.M."/>
            <person name="Ribeiro R.A."/>
            <person name="Dall'Agnol R."/>
            <person name="Silva J.S.B."/>
        </authorList>
    </citation>
    <scope>NUCLEOTIDE SEQUENCE [LARGE SCALE GENOMIC DNA]</scope>
    <source>
        <strain evidence="10 11">CNPSo 3008</strain>
    </source>
</reference>
<feature type="domain" description="Type II secretion system protein GspG C-terminal" evidence="9">
    <location>
        <begin position="45"/>
        <end position="153"/>
    </location>
</feature>
<dbReference type="EMBL" id="SMOD01000057">
    <property type="protein sequence ID" value="TDG02599.1"/>
    <property type="molecule type" value="Genomic_DNA"/>
</dbReference>
<dbReference type="InterPro" id="IPR045584">
    <property type="entry name" value="Pilin-like"/>
</dbReference>
<evidence type="ECO:0000256" key="7">
    <source>
        <dbReference type="ARBA" id="ARBA00023136"/>
    </source>
</evidence>
<dbReference type="GO" id="GO:0005886">
    <property type="term" value="C:plasma membrane"/>
    <property type="evidence" value="ECO:0007669"/>
    <property type="project" value="UniProtKB-SubCell"/>
</dbReference>
<dbReference type="InterPro" id="IPR013545">
    <property type="entry name" value="T2SS_protein-GspG_C"/>
</dbReference>
<keyword evidence="3" id="KW-0488">Methylation</keyword>
<evidence type="ECO:0000256" key="1">
    <source>
        <dbReference type="ARBA" id="ARBA00004377"/>
    </source>
</evidence>
<evidence type="ECO:0000256" key="6">
    <source>
        <dbReference type="ARBA" id="ARBA00022989"/>
    </source>
</evidence>
<evidence type="ECO:0000256" key="3">
    <source>
        <dbReference type="ARBA" id="ARBA00022481"/>
    </source>
</evidence>
<evidence type="ECO:0000313" key="11">
    <source>
        <dbReference type="Proteomes" id="UP000295606"/>
    </source>
</evidence>
<dbReference type="OrthoDB" id="9795612at2"/>
<comment type="caution">
    <text evidence="10">The sequence shown here is derived from an EMBL/GenBank/DDBJ whole genome shotgun (WGS) entry which is preliminary data.</text>
</comment>
<evidence type="ECO:0000256" key="2">
    <source>
        <dbReference type="ARBA" id="ARBA00022475"/>
    </source>
</evidence>
<dbReference type="RefSeq" id="WP_133189918.1">
    <property type="nucleotide sequence ID" value="NZ_SMOD01000057.1"/>
</dbReference>
<dbReference type="NCBIfam" id="TIGR01710">
    <property type="entry name" value="typeII_sec_gspG"/>
    <property type="match status" value="1"/>
</dbReference>
<feature type="transmembrane region" description="Helical" evidence="8">
    <location>
        <begin position="27"/>
        <end position="45"/>
    </location>
</feature>
<name>A0A4R5L440_9BURK</name>
<gene>
    <name evidence="10" type="primary">gspG</name>
    <name evidence="10" type="ORF">E1N52_38810</name>
</gene>
<dbReference type="AlphaFoldDB" id="A0A4R5L440"/>
<organism evidence="10 11">
    <name type="scientific">Paraburkholderia guartelaensis</name>
    <dbReference type="NCBI Taxonomy" id="2546446"/>
    <lineage>
        <taxon>Bacteria</taxon>
        <taxon>Pseudomonadati</taxon>
        <taxon>Pseudomonadota</taxon>
        <taxon>Betaproteobacteria</taxon>
        <taxon>Burkholderiales</taxon>
        <taxon>Burkholderiaceae</taxon>
        <taxon>Paraburkholderia</taxon>
    </lineage>
</organism>
<keyword evidence="2" id="KW-1003">Cell membrane</keyword>
<protein>
    <submittedName>
        <fullName evidence="10">Type II secretion system protein GspG</fullName>
    </submittedName>
</protein>
<dbReference type="PRINTS" id="PR00813">
    <property type="entry name" value="BCTERIALGSPG"/>
</dbReference>
<dbReference type="Gene3D" id="3.30.700.10">
    <property type="entry name" value="Glycoprotein, Type 4 Pilin"/>
    <property type="match status" value="1"/>
</dbReference>
<evidence type="ECO:0000313" key="10">
    <source>
        <dbReference type="EMBL" id="TDG02599.1"/>
    </source>
</evidence>
<keyword evidence="6 8" id="KW-1133">Transmembrane helix</keyword>
<comment type="subcellular location">
    <subcellularLocation>
        <location evidence="1">Cell inner membrane</location>
        <topology evidence="1">Single-pass membrane protein</topology>
    </subcellularLocation>
</comment>
<dbReference type="Pfam" id="PF08334">
    <property type="entry name" value="T2SSG"/>
    <property type="match status" value="1"/>
</dbReference>
<keyword evidence="4" id="KW-0997">Cell inner membrane</keyword>
<keyword evidence="7 8" id="KW-0472">Membrane</keyword>
<evidence type="ECO:0000256" key="8">
    <source>
        <dbReference type="SAM" id="Phobius"/>
    </source>
</evidence>
<evidence type="ECO:0000256" key="4">
    <source>
        <dbReference type="ARBA" id="ARBA00022519"/>
    </source>
</evidence>
<dbReference type="SUPFAM" id="SSF54523">
    <property type="entry name" value="Pili subunits"/>
    <property type="match status" value="1"/>
</dbReference>